<reference evidence="3" key="1">
    <citation type="journal article" date="2021" name="PeerJ">
        <title>Extensive microbial diversity within the chicken gut microbiome revealed by metagenomics and culture.</title>
        <authorList>
            <person name="Gilroy R."/>
            <person name="Ravi A."/>
            <person name="Getino M."/>
            <person name="Pursley I."/>
            <person name="Horton D.L."/>
            <person name="Alikhan N.F."/>
            <person name="Baker D."/>
            <person name="Gharbi K."/>
            <person name="Hall N."/>
            <person name="Watson M."/>
            <person name="Adriaenssens E.M."/>
            <person name="Foster-Nyarko E."/>
            <person name="Jarju S."/>
            <person name="Secka A."/>
            <person name="Antonio M."/>
            <person name="Oren A."/>
            <person name="Chaudhuri R.R."/>
            <person name="La Ragione R."/>
            <person name="Hildebrand F."/>
            <person name="Pallen M.J."/>
        </authorList>
    </citation>
    <scope>NUCLEOTIDE SEQUENCE</scope>
    <source>
        <strain evidence="3">CHK124-7917</strain>
    </source>
</reference>
<keyword evidence="2" id="KW-0812">Transmembrane</keyword>
<evidence type="ECO:0000313" key="4">
    <source>
        <dbReference type="Proteomes" id="UP000697330"/>
    </source>
</evidence>
<feature type="region of interest" description="Disordered" evidence="1">
    <location>
        <begin position="276"/>
        <end position="345"/>
    </location>
</feature>
<evidence type="ECO:0000256" key="2">
    <source>
        <dbReference type="SAM" id="Phobius"/>
    </source>
</evidence>
<dbReference type="Pfam" id="PF13197">
    <property type="entry name" value="DUF4013"/>
    <property type="match status" value="1"/>
</dbReference>
<feature type="transmembrane region" description="Helical" evidence="2">
    <location>
        <begin position="113"/>
        <end position="132"/>
    </location>
</feature>
<feature type="compositionally biased region" description="Polar residues" evidence="1">
    <location>
        <begin position="297"/>
        <end position="309"/>
    </location>
</feature>
<feature type="transmembrane region" description="Helical" evidence="2">
    <location>
        <begin position="33"/>
        <end position="55"/>
    </location>
</feature>
<dbReference type="RefSeq" id="WP_274959217.1">
    <property type="nucleotide sequence ID" value="NZ_DYWQ01000096.1"/>
</dbReference>
<keyword evidence="2" id="KW-1133">Transmembrane helix</keyword>
<dbReference type="Proteomes" id="UP000697330">
    <property type="component" value="Unassembled WGS sequence"/>
</dbReference>
<dbReference type="AlphaFoldDB" id="A0A921GES6"/>
<dbReference type="InterPro" id="IPR025098">
    <property type="entry name" value="DUF4013"/>
</dbReference>
<evidence type="ECO:0000256" key="1">
    <source>
        <dbReference type="SAM" id="MobiDB-lite"/>
    </source>
</evidence>
<accession>A0A921GES6</accession>
<protein>
    <submittedName>
        <fullName evidence="3">DUF4013 domain-containing protein</fullName>
    </submittedName>
</protein>
<organism evidence="3 4">
    <name type="scientific">Thermophilibacter provencensis</name>
    <dbReference type="NCBI Taxonomy" id="1852386"/>
    <lineage>
        <taxon>Bacteria</taxon>
        <taxon>Bacillati</taxon>
        <taxon>Actinomycetota</taxon>
        <taxon>Coriobacteriia</taxon>
        <taxon>Coriobacteriales</taxon>
        <taxon>Atopobiaceae</taxon>
        <taxon>Thermophilibacter</taxon>
    </lineage>
</organism>
<comment type="caution">
    <text evidence="3">The sequence shown here is derived from an EMBL/GenBank/DDBJ whole genome shotgun (WGS) entry which is preliminary data.</text>
</comment>
<keyword evidence="2" id="KW-0472">Membrane</keyword>
<feature type="transmembrane region" description="Helical" evidence="2">
    <location>
        <begin position="232"/>
        <end position="258"/>
    </location>
</feature>
<gene>
    <name evidence="3" type="ORF">K8U72_06680</name>
</gene>
<feature type="transmembrane region" description="Helical" evidence="2">
    <location>
        <begin position="174"/>
        <end position="196"/>
    </location>
</feature>
<feature type="transmembrane region" description="Helical" evidence="2">
    <location>
        <begin position="84"/>
        <end position="107"/>
    </location>
</feature>
<reference evidence="3" key="2">
    <citation type="submission" date="2021-09" db="EMBL/GenBank/DDBJ databases">
        <authorList>
            <person name="Gilroy R."/>
        </authorList>
    </citation>
    <scope>NUCLEOTIDE SEQUENCE</scope>
    <source>
        <strain evidence="3">CHK124-7917</strain>
    </source>
</reference>
<sequence>MVDESELAGFRRDRYFARSWALLTRDRGWIKPVLLMTVAVLVPIVGILGVAGYVYEWARLTAWGVNAAPKQKGVRIGECISSGWRVFVVCLVWYVGFSILSGILMQVPVIGDLLGLVWTLVSVCFAVIAVVASMRATIYQKIVPGLRVPTIWKMISHDPAGLARIAGIEILGGMLLGVIVTIVLLPALFGIIPNLITMIEYLEYSSVLSSGMQARIAMQAVFSMLSSIGPTLIALILVCSFIGTILSLVCVNAVALWMRQFSVAAWGRDEDPLPAFVSDPRDAAPQPGSWQYDVPQQPVSSVSPTDSRPTPNPPADPSEPQAPAEVPPTEDPQENVTPFDAEDPK</sequence>
<evidence type="ECO:0000313" key="3">
    <source>
        <dbReference type="EMBL" id="HJF45450.1"/>
    </source>
</evidence>
<name>A0A921GES6_9ACTN</name>
<proteinExistence type="predicted"/>
<dbReference type="EMBL" id="DYWQ01000096">
    <property type="protein sequence ID" value="HJF45450.1"/>
    <property type="molecule type" value="Genomic_DNA"/>
</dbReference>